<dbReference type="Proteomes" id="UP000199467">
    <property type="component" value="Unassembled WGS sequence"/>
</dbReference>
<name>A0A1G6Q1Y6_9GAMM</name>
<reference evidence="2" key="1">
    <citation type="submission" date="2016-10" db="EMBL/GenBank/DDBJ databases">
        <authorList>
            <person name="Varghese N."/>
            <person name="Submissions S."/>
        </authorList>
    </citation>
    <scope>NUCLEOTIDE SEQUENCE [LARGE SCALE GENOMIC DNA]</scope>
    <source>
        <strain evidence="2">DSM 26382</strain>
    </source>
</reference>
<proteinExistence type="predicted"/>
<sequence length="84" mass="9619">MSRAATVHPIWPSDPNRSSVIEEIDAMDWQFSEMARLLTDIERYPDLSARAGAVKEARRRLDILVQRAYRAKQVARGLRVPKAN</sequence>
<gene>
    <name evidence="1" type="ORF">SAMN05216576_107211</name>
</gene>
<organism evidence="1 2">
    <name type="scientific">Ectopseudomonas chengduensis</name>
    <dbReference type="NCBI Taxonomy" id="489632"/>
    <lineage>
        <taxon>Bacteria</taxon>
        <taxon>Pseudomonadati</taxon>
        <taxon>Pseudomonadota</taxon>
        <taxon>Gammaproteobacteria</taxon>
        <taxon>Pseudomonadales</taxon>
        <taxon>Pseudomonadaceae</taxon>
        <taxon>Ectopseudomonas</taxon>
    </lineage>
</organism>
<dbReference type="EMBL" id="FMZQ01000007">
    <property type="protein sequence ID" value="SDC86328.1"/>
    <property type="molecule type" value="Genomic_DNA"/>
</dbReference>
<accession>A0A1G6Q1Y6</accession>
<dbReference type="AlphaFoldDB" id="A0A1G6Q1Y6"/>
<evidence type="ECO:0000313" key="1">
    <source>
        <dbReference type="EMBL" id="SDC86328.1"/>
    </source>
</evidence>
<evidence type="ECO:0000313" key="2">
    <source>
        <dbReference type="Proteomes" id="UP000199467"/>
    </source>
</evidence>
<keyword evidence="2" id="KW-1185">Reference proteome</keyword>
<protein>
    <submittedName>
        <fullName evidence="1">Uncharacterized protein</fullName>
    </submittedName>
</protein>